<gene>
    <name evidence="1" type="ORF">SAMN05421664_1972</name>
</gene>
<evidence type="ECO:0000313" key="1">
    <source>
        <dbReference type="EMBL" id="SDQ63878.1"/>
    </source>
</evidence>
<proteinExistence type="predicted"/>
<sequence length="122" mass="14059">MELEKLQNVHVAAWNEKDAAERLKLLNSIYDADIRMYDKDFILTGIKEISDFIEKLQSDPQFFFSSTGEIEGLQNSARLYGKIQTSGPMLNSMDFFILENGKAKHYYAFMSPEQTNAHINEI</sequence>
<evidence type="ECO:0008006" key="3">
    <source>
        <dbReference type="Google" id="ProtNLM"/>
    </source>
</evidence>
<dbReference type="AlphaFoldDB" id="A0A1H1CIB9"/>
<name>A0A1H1CIB9_9FLAO</name>
<dbReference type="Gene3D" id="3.10.450.50">
    <property type="match status" value="1"/>
</dbReference>
<dbReference type="RefSeq" id="WP_089755580.1">
    <property type="nucleotide sequence ID" value="NZ_FNKL01000003.1"/>
</dbReference>
<dbReference type="STRING" id="311333.SAMN05421664_1972"/>
<dbReference type="SUPFAM" id="SSF54427">
    <property type="entry name" value="NTF2-like"/>
    <property type="match status" value="1"/>
</dbReference>
<protein>
    <recommendedName>
        <fullName evidence="3">SnoaL-like domain-containing protein</fullName>
    </recommendedName>
</protein>
<organism evidence="1 2">
    <name type="scientific">Chryseobacterium soldanellicola</name>
    <dbReference type="NCBI Taxonomy" id="311333"/>
    <lineage>
        <taxon>Bacteria</taxon>
        <taxon>Pseudomonadati</taxon>
        <taxon>Bacteroidota</taxon>
        <taxon>Flavobacteriia</taxon>
        <taxon>Flavobacteriales</taxon>
        <taxon>Weeksellaceae</taxon>
        <taxon>Chryseobacterium group</taxon>
        <taxon>Chryseobacterium</taxon>
    </lineage>
</organism>
<reference evidence="2" key="1">
    <citation type="submission" date="2016-10" db="EMBL/GenBank/DDBJ databases">
        <authorList>
            <person name="Varghese N."/>
            <person name="Submissions S."/>
        </authorList>
    </citation>
    <scope>NUCLEOTIDE SEQUENCE [LARGE SCALE GENOMIC DNA]</scope>
    <source>
        <strain evidence="2">DSM 17072</strain>
    </source>
</reference>
<accession>A0A1H1CIB9</accession>
<dbReference type="Proteomes" id="UP000199627">
    <property type="component" value="Unassembled WGS sequence"/>
</dbReference>
<keyword evidence="2" id="KW-1185">Reference proteome</keyword>
<dbReference type="InterPro" id="IPR032710">
    <property type="entry name" value="NTF2-like_dom_sf"/>
</dbReference>
<dbReference type="EMBL" id="FNKL01000003">
    <property type="protein sequence ID" value="SDQ63878.1"/>
    <property type="molecule type" value="Genomic_DNA"/>
</dbReference>
<dbReference type="OrthoDB" id="2613830at2"/>
<evidence type="ECO:0000313" key="2">
    <source>
        <dbReference type="Proteomes" id="UP000199627"/>
    </source>
</evidence>